<evidence type="ECO:0000313" key="3">
    <source>
        <dbReference type="Proteomes" id="UP000643207"/>
    </source>
</evidence>
<proteinExistence type="predicted"/>
<sequence>MNPHPLFTTAPAPRPARPAAAGLQRLGPYRLLQRLGSDRHSQLWRVQAEAETPGLLLLPIRAETEAESALAAPGRLGRIDLPGLLRGQAVDLGLAGPAVHLPAPPGPTLAERLAPGGGPAPTLAEWVGWMVELLELLAALHEAGLRPVGLAAHTVLIEPPGRARLLGIELAREMDAQGEGRREDLRLAGLLLYRGIAGHWALDEPDLSRAAARLDREIVRLGWALPQPVPAALRAIVNRAVDHEAARRYLAARSLARALRGWLDSHRDGEPDALNLLLDRLPAAGHLPARADLPQRLAALHRLEGQRLDAWIELLFDEPALAFELLRSLGAVELAGQAQGDDITTLRRAVQLLGLSGVRQAAASLRPWPGALDAAAAVALESRLAQAARAAHLAERLCPADHDGEAAGLIALLQALGELLMAYHFPDEQRQIETLVHPPPQPPGVRPLPPELAAQAVLGSSPQALAQAVARHWGLDEGLQHALQALAVDRPVRLPETRLETLRCAASAGGELAAGLPPQAVEQRYQRALGWTRGEAAQALAALGAIRPPAALPA</sequence>
<dbReference type="AlphaFoldDB" id="A0A9X1BND9"/>
<reference evidence="2 3" key="1">
    <citation type="submission" date="2021-01" db="EMBL/GenBank/DDBJ databases">
        <title>Piscinibacter sp. Jin2 Genome sequencing and assembly.</title>
        <authorList>
            <person name="Kim I."/>
        </authorList>
    </citation>
    <scope>NUCLEOTIDE SEQUENCE [LARGE SCALE GENOMIC DNA]</scope>
    <source>
        <strain evidence="2 3">Jin2</strain>
    </source>
</reference>
<gene>
    <name evidence="2" type="ORF">JI742_07275</name>
</gene>
<protein>
    <submittedName>
        <fullName evidence="2">HDOD domain-containing protein</fullName>
    </submittedName>
</protein>
<dbReference type="Gene3D" id="1.10.510.10">
    <property type="entry name" value="Transferase(Phosphotransferase) domain 1"/>
    <property type="match status" value="1"/>
</dbReference>
<dbReference type="InterPro" id="IPR052340">
    <property type="entry name" value="RNase_Y/CdgJ"/>
</dbReference>
<dbReference type="RefSeq" id="WP_201825102.1">
    <property type="nucleotide sequence ID" value="NZ_JAERRA010000001.1"/>
</dbReference>
<name>A0A9X1BND9_9BURK</name>
<dbReference type="InterPro" id="IPR013976">
    <property type="entry name" value="HDOD"/>
</dbReference>
<dbReference type="Proteomes" id="UP000643207">
    <property type="component" value="Unassembled WGS sequence"/>
</dbReference>
<organism evidence="2 3">
    <name type="scientific">Aquariibacter lacus</name>
    <dbReference type="NCBI Taxonomy" id="2801332"/>
    <lineage>
        <taxon>Bacteria</taxon>
        <taxon>Pseudomonadati</taxon>
        <taxon>Pseudomonadota</taxon>
        <taxon>Betaproteobacteria</taxon>
        <taxon>Burkholderiales</taxon>
        <taxon>Sphaerotilaceae</taxon>
        <taxon>Aquariibacter</taxon>
    </lineage>
</organism>
<dbReference type="PROSITE" id="PS51833">
    <property type="entry name" value="HDOD"/>
    <property type="match status" value="1"/>
</dbReference>
<dbReference type="Gene3D" id="1.10.3210.10">
    <property type="entry name" value="Hypothetical protein af1432"/>
    <property type="match status" value="1"/>
</dbReference>
<dbReference type="SUPFAM" id="SSF109604">
    <property type="entry name" value="HD-domain/PDEase-like"/>
    <property type="match status" value="1"/>
</dbReference>
<keyword evidence="3" id="KW-1185">Reference proteome</keyword>
<dbReference type="PANTHER" id="PTHR33525">
    <property type="match status" value="1"/>
</dbReference>
<dbReference type="PANTHER" id="PTHR33525:SF4">
    <property type="entry name" value="CYCLIC DI-GMP PHOSPHODIESTERASE CDGJ"/>
    <property type="match status" value="1"/>
</dbReference>
<dbReference type="EMBL" id="JAERRA010000001">
    <property type="protein sequence ID" value="MBL0719687.1"/>
    <property type="molecule type" value="Genomic_DNA"/>
</dbReference>
<feature type="domain" description="HDOD" evidence="1">
    <location>
        <begin position="287"/>
        <end position="489"/>
    </location>
</feature>
<evidence type="ECO:0000313" key="2">
    <source>
        <dbReference type="EMBL" id="MBL0719687.1"/>
    </source>
</evidence>
<comment type="caution">
    <text evidence="2">The sequence shown here is derived from an EMBL/GenBank/DDBJ whole genome shotgun (WGS) entry which is preliminary data.</text>
</comment>
<accession>A0A9X1BND9</accession>
<evidence type="ECO:0000259" key="1">
    <source>
        <dbReference type="PROSITE" id="PS51833"/>
    </source>
</evidence>
<dbReference type="Pfam" id="PF08668">
    <property type="entry name" value="HDOD"/>
    <property type="match status" value="1"/>
</dbReference>